<keyword evidence="1" id="KW-0472">Membrane</keyword>
<feature type="transmembrane region" description="Helical" evidence="1">
    <location>
        <begin position="113"/>
        <end position="131"/>
    </location>
</feature>
<keyword evidence="1" id="KW-0812">Transmembrane</keyword>
<dbReference type="Proteomes" id="UP000011687">
    <property type="component" value="Unassembled WGS sequence"/>
</dbReference>
<sequence length="153" mass="17768">LYGSFVGMLRFFLDAFLVVLYGFMLTVYRQLELVAALLVLIFILYTIWDFLKLAEYRKPPFDRFGGWENADRSYENFIISLIKNLIGRESIIYLVPISAIFAIEYANCLESLGLWKDVLIIIALLIVTTVYRIHKVNWNLLGDEEKIGRTKSS</sequence>
<accession>M0K052</accession>
<evidence type="ECO:0000313" key="2">
    <source>
        <dbReference type="EMBL" id="EMA13245.1"/>
    </source>
</evidence>
<protein>
    <submittedName>
        <fullName evidence="2">Uncharacterized protein</fullName>
    </submittedName>
</protein>
<dbReference type="EMBL" id="AOLS01000092">
    <property type="protein sequence ID" value="EMA13245.1"/>
    <property type="molecule type" value="Genomic_DNA"/>
</dbReference>
<evidence type="ECO:0000256" key="1">
    <source>
        <dbReference type="SAM" id="Phobius"/>
    </source>
</evidence>
<feature type="transmembrane region" description="Helical" evidence="1">
    <location>
        <begin position="7"/>
        <end position="27"/>
    </location>
</feature>
<dbReference type="AlphaFoldDB" id="M0K052"/>
<organism evidence="2 3">
    <name type="scientific">Haloarcula marismortui ATCC 33799</name>
    <dbReference type="NCBI Taxonomy" id="662475"/>
    <lineage>
        <taxon>Archaea</taxon>
        <taxon>Methanobacteriati</taxon>
        <taxon>Methanobacteriota</taxon>
        <taxon>Stenosarchaea group</taxon>
        <taxon>Halobacteria</taxon>
        <taxon>Halobacteriales</taxon>
        <taxon>Haloarculaceae</taxon>
        <taxon>Haloarcula</taxon>
    </lineage>
</organism>
<evidence type="ECO:0000313" key="3">
    <source>
        <dbReference type="Proteomes" id="UP000011687"/>
    </source>
</evidence>
<name>M0K052_9EURY</name>
<keyword evidence="1" id="KW-1133">Transmembrane helix</keyword>
<dbReference type="RefSeq" id="WP_007190046.1">
    <property type="nucleotide sequence ID" value="NZ_AOLS01000092.1"/>
</dbReference>
<keyword evidence="3" id="KW-1185">Reference proteome</keyword>
<reference evidence="2 3" key="1">
    <citation type="journal article" date="2014" name="PLoS Genet.">
        <title>Phylogenetically driven sequencing of extremely halophilic archaea reveals strategies for static and dynamic osmo-response.</title>
        <authorList>
            <person name="Becker E.A."/>
            <person name="Seitzer P.M."/>
            <person name="Tritt A."/>
            <person name="Larsen D."/>
            <person name="Krusor M."/>
            <person name="Yao A.I."/>
            <person name="Wu D."/>
            <person name="Madern D."/>
            <person name="Eisen J.A."/>
            <person name="Darling A.E."/>
            <person name="Facciotti M.T."/>
        </authorList>
    </citation>
    <scope>NUCLEOTIDE SEQUENCE [LARGE SCALE GENOMIC DNA]</scope>
    <source>
        <strain evidence="2 3">ATCC 33799</strain>
    </source>
</reference>
<proteinExistence type="predicted"/>
<feature type="transmembrane region" description="Helical" evidence="1">
    <location>
        <begin position="90"/>
        <end position="107"/>
    </location>
</feature>
<feature type="transmembrane region" description="Helical" evidence="1">
    <location>
        <begin position="33"/>
        <end position="51"/>
    </location>
</feature>
<feature type="non-terminal residue" evidence="2">
    <location>
        <position position="1"/>
    </location>
</feature>
<gene>
    <name evidence="2" type="ORF">C435_16685</name>
</gene>
<comment type="caution">
    <text evidence="2">The sequence shown here is derived from an EMBL/GenBank/DDBJ whole genome shotgun (WGS) entry which is preliminary data.</text>
</comment>